<evidence type="ECO:0000313" key="5">
    <source>
        <dbReference type="Proteomes" id="UP000054821"/>
    </source>
</evidence>
<dbReference type="PANTHER" id="PTHR28125">
    <property type="entry name" value="MEIOTIC EXPRESSION UP-REGULATED PROTEIN 26"/>
    <property type="match status" value="1"/>
</dbReference>
<dbReference type="InterPro" id="IPR028012">
    <property type="entry name" value="Rua1_C"/>
</dbReference>
<dbReference type="Proteomes" id="UP000054821">
    <property type="component" value="Unassembled WGS sequence"/>
</dbReference>
<feature type="compositionally biased region" description="Polar residues" evidence="1">
    <location>
        <begin position="672"/>
        <end position="684"/>
    </location>
</feature>
<evidence type="ECO:0000259" key="2">
    <source>
        <dbReference type="Pfam" id="PF14616"/>
    </source>
</evidence>
<comment type="caution">
    <text evidence="3">The sequence shown here is derived from an EMBL/GenBank/DDBJ whole genome shotgun (WGS) entry which is preliminary data.</text>
</comment>
<dbReference type="Pfam" id="PF14616">
    <property type="entry name" value="Rua1_C"/>
    <property type="match status" value="1"/>
</dbReference>
<feature type="compositionally biased region" description="Low complexity" evidence="1">
    <location>
        <begin position="278"/>
        <end position="293"/>
    </location>
</feature>
<evidence type="ECO:0000256" key="1">
    <source>
        <dbReference type="SAM" id="MobiDB-lite"/>
    </source>
</evidence>
<dbReference type="STRING" id="398673.A0A2K0SW30"/>
<dbReference type="GeneID" id="29985508"/>
<dbReference type="EMBL" id="MTYH01000143">
    <property type="protein sequence ID" value="PNP37482.1"/>
    <property type="molecule type" value="Genomic_DNA"/>
</dbReference>
<dbReference type="PANTHER" id="PTHR28125:SF3">
    <property type="entry name" value="TRANSCRIPTION REGULATOR RUA1 C-TERMINAL DOMAIN-CONTAINING PROTEIN"/>
    <property type="match status" value="1"/>
</dbReference>
<reference evidence="4" key="3">
    <citation type="submission" date="2017-08" db="EMBL/GenBank/DDBJ databases">
        <title>Trichoderma gamsii strain T6085, whole genome shotgun sequencing project.</title>
        <authorList>
            <person name="Baroncelli R."/>
        </authorList>
    </citation>
    <scope>NUCLEOTIDE SEQUENCE</scope>
    <source>
        <strain evidence="4">T6085</strain>
    </source>
</reference>
<dbReference type="Proteomes" id="UP000236546">
    <property type="component" value="Unassembled WGS sequence"/>
</dbReference>
<feature type="compositionally biased region" description="Basic residues" evidence="1">
    <location>
        <begin position="580"/>
        <end position="590"/>
    </location>
</feature>
<name>A0A2K0SW30_9HYPO</name>
<evidence type="ECO:0000313" key="4">
    <source>
        <dbReference type="EMBL" id="PON29827.1"/>
    </source>
</evidence>
<gene>
    <name evidence="4" type="ORF">TGAM01_v201193</name>
    <name evidence="3" type="ORF">TGAMA5MH_10585</name>
</gene>
<feature type="region of interest" description="Disordered" evidence="1">
    <location>
        <begin position="580"/>
        <end position="691"/>
    </location>
</feature>
<feature type="compositionally biased region" description="Polar residues" evidence="1">
    <location>
        <begin position="246"/>
        <end position="276"/>
    </location>
</feature>
<dbReference type="EMBL" id="JPDN02000003">
    <property type="protein sequence ID" value="PON29827.1"/>
    <property type="molecule type" value="Genomic_DNA"/>
</dbReference>
<proteinExistence type="predicted"/>
<keyword evidence="5" id="KW-1185">Reference proteome</keyword>
<reference evidence="4 5" key="1">
    <citation type="journal article" date="2016" name="Genome Announc.">
        <title>Draft Whole-Genome Sequence of Trichoderma gamsii T6085, a Promising Biocontrol Agent of Fusarium Head Blight on Wheat.</title>
        <authorList>
            <person name="Baroncelli R."/>
            <person name="Zapparata A."/>
            <person name="Piaggeschi G."/>
            <person name="Sarrocco S."/>
            <person name="Vannacci G."/>
        </authorList>
    </citation>
    <scope>NUCLEOTIDE SEQUENCE [LARGE SCALE GENOMIC DNA]</scope>
    <source>
        <strain evidence="4 5">T6085</strain>
    </source>
</reference>
<dbReference type="OrthoDB" id="5595379at2759"/>
<evidence type="ECO:0000313" key="3">
    <source>
        <dbReference type="EMBL" id="PNP37482.1"/>
    </source>
</evidence>
<dbReference type="RefSeq" id="XP_024406525.1">
    <property type="nucleotide sequence ID" value="XM_024548709.1"/>
</dbReference>
<protein>
    <recommendedName>
        <fullName evidence="2">Transcription regulator Rua1 C-terminal domain-containing protein</fullName>
    </recommendedName>
</protein>
<feature type="domain" description="Transcription regulator Rua1 C-terminal" evidence="2">
    <location>
        <begin position="476"/>
        <end position="577"/>
    </location>
</feature>
<sequence>MEPSHNGFRQHIQKYFFHSRGANNKGDSDAPLQEPPINNLSISDMPQHEAMQPSGMPWMPPATHPQQVPATAQESISYYMRDGNHPVNTWEHSMPPSSTSVQHRSTEAVTAPVTLAQGLYPANAMMTAEVSRDPSGFVLSDASNRWAQKPPGENFDLPVLDSDAPIGQAYTTDDSVSILDLRYSTPSQDNSDRLNLDGSVASHRLSGSSYAVSTTGGLSDMPSYEDFSAALSDVRSLNSDYPPPSNRTSLMSSTQLSPVASPRLTPQTRPEQVRTQSRGRASPSPRPSMRTAPYDITRGNKQRWSTGSYGVGQRRPSPALYHSPPPSVPQRYSYQSLPAPSASGMFPNQQQPMNAGNPLAARPPFMMAGAPGFNRNSMVLASQMPPQLPNQIPSYFYNHNETHGVVAPPPTLASHGLLRVLQSNGEPHPLTGLYADLSDPPDLFGCLHEEQAPPPPEDMNPSDPEMVPYEQELRFENDLYTPRWVRGHGNKREGWCGICKPGRWLVLKNSAFWYDKSFSHGISAATGTPFQEPLDSRRMNGNPDIWEGLCGSCNEWVPLVSSKKKGTTWFRHAYKCHTHQKVKDSHKRRRDNSQSQVGGHMPPLHDSRPDSHRSMTPHMSSPGSGVDTPSLAMAVSMPMPSQQPMDSRSYMPLQQQMQGQPQAQAPVGMMPQRSSSARSQNTPMDSYPGNF</sequence>
<feature type="compositionally biased region" description="Low complexity" evidence="1">
    <location>
        <begin position="654"/>
        <end position="669"/>
    </location>
</feature>
<accession>A0A2K0SW30</accession>
<reference evidence="3 6" key="2">
    <citation type="submission" date="2017-02" db="EMBL/GenBank/DDBJ databases">
        <title>Genomes of Trichoderma spp. with biocontrol activity.</title>
        <authorList>
            <person name="Gardiner D."/>
            <person name="Kazan K."/>
            <person name="Vos C."/>
            <person name="Harvey P."/>
        </authorList>
    </citation>
    <scope>NUCLEOTIDE SEQUENCE [LARGE SCALE GENOMIC DNA]</scope>
    <source>
        <strain evidence="3 6">A5MH</strain>
    </source>
</reference>
<feature type="compositionally biased region" description="Basic and acidic residues" evidence="1">
    <location>
        <begin position="603"/>
        <end position="613"/>
    </location>
</feature>
<organism evidence="3 6">
    <name type="scientific">Trichoderma gamsii</name>
    <dbReference type="NCBI Taxonomy" id="398673"/>
    <lineage>
        <taxon>Eukaryota</taxon>
        <taxon>Fungi</taxon>
        <taxon>Dikarya</taxon>
        <taxon>Ascomycota</taxon>
        <taxon>Pezizomycotina</taxon>
        <taxon>Sordariomycetes</taxon>
        <taxon>Hypocreomycetidae</taxon>
        <taxon>Hypocreales</taxon>
        <taxon>Hypocreaceae</taxon>
        <taxon>Trichoderma</taxon>
    </lineage>
</organism>
<feature type="region of interest" description="Disordered" evidence="1">
    <location>
        <begin position="238"/>
        <end position="329"/>
    </location>
</feature>
<dbReference type="AlphaFoldDB" id="A0A2K0SW30"/>
<evidence type="ECO:0000313" key="6">
    <source>
        <dbReference type="Proteomes" id="UP000236546"/>
    </source>
</evidence>